<evidence type="ECO:0000313" key="2">
    <source>
        <dbReference type="EMBL" id="GAA2142857.1"/>
    </source>
</evidence>
<accession>A0ABP5LBY3</accession>
<dbReference type="InterPro" id="IPR032875">
    <property type="entry name" value="Succ_CoA_lig_flav_dom"/>
</dbReference>
<dbReference type="Gene3D" id="3.40.50.720">
    <property type="entry name" value="NAD(P)-binding Rossmann-like Domain"/>
    <property type="match status" value="1"/>
</dbReference>
<reference evidence="3" key="1">
    <citation type="journal article" date="2019" name="Int. J. Syst. Evol. Microbiol.">
        <title>The Global Catalogue of Microorganisms (GCM) 10K type strain sequencing project: providing services to taxonomists for standard genome sequencing and annotation.</title>
        <authorList>
            <consortium name="The Broad Institute Genomics Platform"/>
            <consortium name="The Broad Institute Genome Sequencing Center for Infectious Disease"/>
            <person name="Wu L."/>
            <person name="Ma J."/>
        </authorList>
    </citation>
    <scope>NUCLEOTIDE SEQUENCE [LARGE SCALE GENOMIC DNA]</scope>
    <source>
        <strain evidence="3">JCM 16022</strain>
    </source>
</reference>
<dbReference type="SUPFAM" id="SSF56059">
    <property type="entry name" value="Glutathione synthetase ATP-binding domain-like"/>
    <property type="match status" value="1"/>
</dbReference>
<dbReference type="SUPFAM" id="SSF51735">
    <property type="entry name" value="NAD(P)-binding Rossmann-fold domains"/>
    <property type="match status" value="1"/>
</dbReference>
<dbReference type="Pfam" id="PF00583">
    <property type="entry name" value="Acetyltransf_1"/>
    <property type="match status" value="1"/>
</dbReference>
<organism evidence="2 3">
    <name type="scientific">Nocardioides koreensis</name>
    <dbReference type="NCBI Taxonomy" id="433651"/>
    <lineage>
        <taxon>Bacteria</taxon>
        <taxon>Bacillati</taxon>
        <taxon>Actinomycetota</taxon>
        <taxon>Actinomycetes</taxon>
        <taxon>Propionibacteriales</taxon>
        <taxon>Nocardioidaceae</taxon>
        <taxon>Nocardioides</taxon>
    </lineage>
</organism>
<dbReference type="SUPFAM" id="SSF52210">
    <property type="entry name" value="Succinyl-CoA synthetase domains"/>
    <property type="match status" value="2"/>
</dbReference>
<dbReference type="GO" id="GO:0016874">
    <property type="term" value="F:ligase activity"/>
    <property type="evidence" value="ECO:0007669"/>
    <property type="project" value="UniProtKB-KW"/>
</dbReference>
<dbReference type="InterPro" id="IPR016181">
    <property type="entry name" value="Acyl_CoA_acyltransferase"/>
</dbReference>
<dbReference type="Pfam" id="PF13380">
    <property type="entry name" value="CoA_binding_2"/>
    <property type="match status" value="1"/>
</dbReference>
<dbReference type="Gene3D" id="3.40.50.261">
    <property type="entry name" value="Succinyl-CoA synthetase domains"/>
    <property type="match status" value="2"/>
</dbReference>
<dbReference type="Gene3D" id="3.30.1490.20">
    <property type="entry name" value="ATP-grasp fold, A domain"/>
    <property type="match status" value="1"/>
</dbReference>
<dbReference type="PROSITE" id="PS51186">
    <property type="entry name" value="GNAT"/>
    <property type="match status" value="1"/>
</dbReference>
<sequence length="907" mass="93983">MIAIPASAETRVRTSGLPAADVLLADGTVAVIREMRPDDRPGLEALHESVSAASLRLRFFATSRRAGLDYVAHLFEGGGATTMASLVATVHGRIVALATAERVGPDVAEVAFLVADSLRGRGVGSLLLEHLAAAARDQGVRRFVAEVLAENSPMLHVFLDAGFEITRHTEEGTVHVEMGTTASARAVAAADEREFRSEARSLAPLLYPRTVAVTGARRNGTGVGAAVLHSIREGGFTGELCVVHPEADAVDGVTAYPRLADVPGHLDLVVVAVPADRVLDTIRDAAAAGASSAVVISSGFDEMGGAGHEMQREMLRVARDHSMRLVGPNCLGLMSNHPDVRLNATFSPAVPPPGGLAIASQSGGVGIAMIDVARELGLGVGCFVSLGNKADVSGNDLLAAWRDDPRVSAAALYLESFGNAPKFARVARRFAERKPLLAVVGGRSTGGRRAGASHTAAATTPGVGVDALFAQAGVIGCRSAEEMADAALLLAEQDLPLGPRLAIVSNAGGFGVLTADEADGCGLVVPELSPALRDRISQHVTGTAGTSNPVDAGAGASDEDVAAITEALLSSEEVDALVVVLVRTNVTDPAPVLEALARCRAAHPAKPMLLVPMGGVDAPRAALPGITVLRSASAAVRALGRVSAYAAWLRVPHEEPDATDEEVAVRARRRAEELVAQTEPEGGWLDVEQVSDLFGPYGLLPVGTLVHSPLAASSAATRLGFPVAVKVADPRVVHKTDRGLVRVGLQSGMEVLAAARAFEEELGHDDVPVLVQPVVPGVEVALGVVRDPGFGPMVMVAAGGVATDLWNDRAFLVPPVSRADAGRALRSLRIWPLLEGYRGAPRGDVEALARLVEALGALATDVPQLAELDLNPVVVTPDGCVLVDIKARLAIGLPLNAGIPRQLRSPR</sequence>
<dbReference type="Pfam" id="PF13549">
    <property type="entry name" value="ATP-grasp_5"/>
    <property type="match status" value="1"/>
</dbReference>
<dbReference type="PANTHER" id="PTHR42793">
    <property type="entry name" value="COA BINDING DOMAIN CONTAINING PROTEIN"/>
    <property type="match status" value="1"/>
</dbReference>
<dbReference type="InterPro" id="IPR000182">
    <property type="entry name" value="GNAT_dom"/>
</dbReference>
<dbReference type="SUPFAM" id="SSF55729">
    <property type="entry name" value="Acyl-CoA N-acyltransferases (Nat)"/>
    <property type="match status" value="1"/>
</dbReference>
<keyword evidence="2" id="KW-0436">Ligase</keyword>
<dbReference type="SMART" id="SM00881">
    <property type="entry name" value="CoA_binding"/>
    <property type="match status" value="1"/>
</dbReference>
<dbReference type="InterPro" id="IPR016102">
    <property type="entry name" value="Succinyl-CoA_synth-like"/>
</dbReference>
<dbReference type="RefSeq" id="WP_344149582.1">
    <property type="nucleotide sequence ID" value="NZ_BAAAQR010000003.1"/>
</dbReference>
<dbReference type="Pfam" id="PF13607">
    <property type="entry name" value="Succ_CoA_lig"/>
    <property type="match status" value="1"/>
</dbReference>
<dbReference type="Gene3D" id="3.40.630.30">
    <property type="match status" value="1"/>
</dbReference>
<dbReference type="EMBL" id="BAAAQR010000003">
    <property type="protein sequence ID" value="GAA2142857.1"/>
    <property type="molecule type" value="Genomic_DNA"/>
</dbReference>
<evidence type="ECO:0000259" key="1">
    <source>
        <dbReference type="PROSITE" id="PS51186"/>
    </source>
</evidence>
<dbReference type="Proteomes" id="UP001501771">
    <property type="component" value="Unassembled WGS sequence"/>
</dbReference>
<evidence type="ECO:0000313" key="3">
    <source>
        <dbReference type="Proteomes" id="UP001501771"/>
    </source>
</evidence>
<dbReference type="InterPro" id="IPR013815">
    <property type="entry name" value="ATP_grasp_subdomain_1"/>
</dbReference>
<protein>
    <submittedName>
        <fullName evidence="2">Bifunctional GNAT family N-acetyltransferase/acetate--CoA ligase family protein</fullName>
    </submittedName>
</protein>
<keyword evidence="3" id="KW-1185">Reference proteome</keyword>
<feature type="domain" description="N-acetyltransferase" evidence="1">
    <location>
        <begin position="30"/>
        <end position="183"/>
    </location>
</feature>
<proteinExistence type="predicted"/>
<gene>
    <name evidence="2" type="ORF">GCM10009844_14520</name>
</gene>
<dbReference type="InterPro" id="IPR036291">
    <property type="entry name" value="NAD(P)-bd_dom_sf"/>
</dbReference>
<comment type="caution">
    <text evidence="2">The sequence shown here is derived from an EMBL/GenBank/DDBJ whole genome shotgun (WGS) entry which is preliminary data.</text>
</comment>
<dbReference type="PANTHER" id="PTHR42793:SF1">
    <property type="entry name" value="PEPTIDYL-LYSINE N-ACETYLTRANSFERASE PATZ"/>
    <property type="match status" value="1"/>
</dbReference>
<dbReference type="InterPro" id="IPR003781">
    <property type="entry name" value="CoA-bd"/>
</dbReference>
<dbReference type="Gene3D" id="3.30.470.20">
    <property type="entry name" value="ATP-grasp fold, B domain"/>
    <property type="match status" value="1"/>
</dbReference>
<name>A0ABP5LBY3_9ACTN</name>